<keyword evidence="2" id="KW-1185">Reference proteome</keyword>
<reference evidence="1 2" key="1">
    <citation type="submission" date="2020-10" db="EMBL/GenBank/DDBJ databases">
        <title>Ramlibacter sp. HM2 16S ribosomal RNA gene Genome sequencing and assembly.</title>
        <authorList>
            <person name="Kang M."/>
        </authorList>
    </citation>
    <scope>NUCLEOTIDE SEQUENCE [LARGE SCALE GENOMIC DNA]</scope>
    <source>
        <strain evidence="1 2">HM2</strain>
    </source>
</reference>
<dbReference type="EMBL" id="JADDIV010000005">
    <property type="protein sequence ID" value="MBE7369735.1"/>
    <property type="molecule type" value="Genomic_DNA"/>
</dbReference>
<evidence type="ECO:0000313" key="1">
    <source>
        <dbReference type="EMBL" id="MBE7369735.1"/>
    </source>
</evidence>
<organism evidence="1 2">
    <name type="scientific">Ramlibacter pallidus</name>
    <dbReference type="NCBI Taxonomy" id="2780087"/>
    <lineage>
        <taxon>Bacteria</taxon>
        <taxon>Pseudomonadati</taxon>
        <taxon>Pseudomonadota</taxon>
        <taxon>Betaproteobacteria</taxon>
        <taxon>Burkholderiales</taxon>
        <taxon>Comamonadaceae</taxon>
        <taxon>Ramlibacter</taxon>
    </lineage>
</organism>
<proteinExistence type="predicted"/>
<evidence type="ECO:0000313" key="2">
    <source>
        <dbReference type="Proteomes" id="UP000806285"/>
    </source>
</evidence>
<protein>
    <recommendedName>
        <fullName evidence="3">PH domain-containing protein</fullName>
    </recommendedName>
</protein>
<evidence type="ECO:0008006" key="3">
    <source>
        <dbReference type="Google" id="ProtNLM"/>
    </source>
</evidence>
<dbReference type="RefSeq" id="WP_193678339.1">
    <property type="nucleotide sequence ID" value="NZ_JADDIV010000005.1"/>
</dbReference>
<sequence length="149" mass="15938">MHAAPSVSYPVGRSAFAGALHAAVFLLALAAAAAWTASADAPGWRQALAGLATLSLGAFALASWLRSPAGVLRWDGSAWQWQERAGSVVAALDLQSRLLLRWRGEEGVTQWLWMERESDSAHWEALRRAVYSRASPPLPPAGKPPAAEQ</sequence>
<dbReference type="Proteomes" id="UP000806285">
    <property type="component" value="Unassembled WGS sequence"/>
</dbReference>
<name>A0ABR9S877_9BURK</name>
<accession>A0ABR9S877</accession>
<gene>
    <name evidence="1" type="ORF">IM787_19385</name>
</gene>
<comment type="caution">
    <text evidence="1">The sequence shown here is derived from an EMBL/GenBank/DDBJ whole genome shotgun (WGS) entry which is preliminary data.</text>
</comment>